<dbReference type="EMBL" id="LXQA011207863">
    <property type="protein sequence ID" value="MCI89009.1"/>
    <property type="molecule type" value="Genomic_DNA"/>
</dbReference>
<organism evidence="1 2">
    <name type="scientific">Trifolium medium</name>
    <dbReference type="NCBI Taxonomy" id="97028"/>
    <lineage>
        <taxon>Eukaryota</taxon>
        <taxon>Viridiplantae</taxon>
        <taxon>Streptophyta</taxon>
        <taxon>Embryophyta</taxon>
        <taxon>Tracheophyta</taxon>
        <taxon>Spermatophyta</taxon>
        <taxon>Magnoliopsida</taxon>
        <taxon>eudicotyledons</taxon>
        <taxon>Gunneridae</taxon>
        <taxon>Pentapetalae</taxon>
        <taxon>rosids</taxon>
        <taxon>fabids</taxon>
        <taxon>Fabales</taxon>
        <taxon>Fabaceae</taxon>
        <taxon>Papilionoideae</taxon>
        <taxon>50 kb inversion clade</taxon>
        <taxon>NPAAA clade</taxon>
        <taxon>Hologalegina</taxon>
        <taxon>IRL clade</taxon>
        <taxon>Trifolieae</taxon>
        <taxon>Trifolium</taxon>
    </lineage>
</organism>
<comment type="caution">
    <text evidence="1">The sequence shown here is derived from an EMBL/GenBank/DDBJ whole genome shotgun (WGS) entry which is preliminary data.</text>
</comment>
<name>A0A392VNN6_9FABA</name>
<feature type="non-terminal residue" evidence="1">
    <location>
        <position position="54"/>
    </location>
</feature>
<dbReference type="Proteomes" id="UP000265520">
    <property type="component" value="Unassembled WGS sequence"/>
</dbReference>
<protein>
    <submittedName>
        <fullName evidence="1">Uncharacterized protein</fullName>
    </submittedName>
</protein>
<evidence type="ECO:0000313" key="1">
    <source>
        <dbReference type="EMBL" id="MCI89009.1"/>
    </source>
</evidence>
<dbReference type="AlphaFoldDB" id="A0A392VNN6"/>
<evidence type="ECO:0000313" key="2">
    <source>
        <dbReference type="Proteomes" id="UP000265520"/>
    </source>
</evidence>
<sequence>MDWKEMSMLFAYKGNLVKLIGQPLDENMATFQNLMTTSIVLEEDNWPTLLTTKE</sequence>
<proteinExistence type="predicted"/>
<reference evidence="1 2" key="1">
    <citation type="journal article" date="2018" name="Front. Plant Sci.">
        <title>Red Clover (Trifolium pratense) and Zigzag Clover (T. medium) - A Picture of Genomic Similarities and Differences.</title>
        <authorList>
            <person name="Dluhosova J."/>
            <person name="Istvanek J."/>
            <person name="Nedelnik J."/>
            <person name="Repkova J."/>
        </authorList>
    </citation>
    <scope>NUCLEOTIDE SEQUENCE [LARGE SCALE GENOMIC DNA]</scope>
    <source>
        <strain evidence="2">cv. 10/8</strain>
        <tissue evidence="1">Leaf</tissue>
    </source>
</reference>
<accession>A0A392VNN6</accession>
<keyword evidence="2" id="KW-1185">Reference proteome</keyword>